<proteinExistence type="predicted"/>
<gene>
    <name evidence="2" type="ORF">JG688_00004389</name>
</gene>
<dbReference type="PANTHER" id="PTHR33099">
    <property type="entry name" value="FE2OG DIOXYGENASE DOMAIN-CONTAINING PROTEIN"/>
    <property type="match status" value="1"/>
</dbReference>
<evidence type="ECO:0000256" key="1">
    <source>
        <dbReference type="SAM" id="MobiDB-lite"/>
    </source>
</evidence>
<dbReference type="PANTHER" id="PTHR33099:SF7">
    <property type="entry name" value="MYND-TYPE DOMAIN-CONTAINING PROTEIN"/>
    <property type="match status" value="1"/>
</dbReference>
<reference evidence="2" key="1">
    <citation type="submission" date="2021-01" db="EMBL/GenBank/DDBJ databases">
        <title>Phytophthora aleatoria, a newly-described species from Pinus radiata is distinct from Phytophthora cactorum isolates based on comparative genomics.</title>
        <authorList>
            <person name="Mcdougal R."/>
            <person name="Panda P."/>
            <person name="Williams N."/>
            <person name="Studholme D.J."/>
        </authorList>
    </citation>
    <scope>NUCLEOTIDE SEQUENCE</scope>
    <source>
        <strain evidence="2">NZFS 4037</strain>
    </source>
</reference>
<keyword evidence="3" id="KW-1185">Reference proteome</keyword>
<sequence length="1176" mass="128945">MFGTSNPANFGSNAALYNPPYSTWTPAGVGSADSWPFHAIGAPHDVLVPKGQACQGISELLSGVSHQAGEYSFGGAAKTLPVMPGVALKGDEAFISLPLQRDNCEKLLKVCTKQGKKLWTLPGDQVEMRNPEWSAGLETLSELSAARMGYKGVTMKIVLSKLMVIEEGGSLPLQQDPDENDRCIAKLVVQLPSRGLGGNVVVNEEGTKNKFRYTLGGNKEMAAFRPHYVLYTAGAFYTVEEVTSGFSLMLVYSLCLPPELPFLRGSNGSDLLRMELADKIMMLTGDQNNDKPDVENVNSHNVLGGNLGDECSRIALVLSKTFQLLDMTTADSDMQVNVDLDRVAYLKVANASLPLEKQLRLYIARLQYEIPDCYGLWDQKKAVESATWYSIRGQKHMDCEPRGNMESPSSGVVSRELWPFHMTGEPNDVFVPRGKACQEISSLLGKFAPDRGEISFGGVAYVLPVLPGLSVTDIGTVSLPIRDEMAEKLVAKGIHEGNATWVFPSYQVNIQNSEWIGGIETLCTVIAEKFRYKDVGLQPVLSKVVLCGSGGRVENHQEPRVEHCVATLEVQSPSEYTGGALMVSKEDGLNTTRCEFDAANSTAAFRPHYVASAPGAFCTVEEVKSGYRLVVVYSLYLSPQASLGKTTTKQMQMELADAIKKLTNENGERGEKSKSVDEGEILALMLAKSTTKKQLQVGGCAALCDVDRDRVKIIRDTNILLPPDEQLKLYFAHLRSSSGKKTMDVSWYSLTGEMMSSGELAVSARRINFLNPDNKSLGQMWMHGEQIECCAVVMWSASADIANILSLMGFTAAFPAILTRDSISISILRKLLCDDGLGYYQFIRNMHDSKQLSLLCQKLAAGIAESGEVTLAVAFLKMYFNQLQEKEKTLFTPSLVMLVRSLGWDRIGNSVIRAIDGESAEASVNRALLMSEALSGDITAHAAITQFAVKEAKTLAQNNPDLLASSSCVALLWKHSHGLERRDPKIPQDIRNMFLNMDGKFLGPVADAVSKAVVESRSQEQFTTFAAIVLRRRQWLINEVFECNKPFTWQILNSNFPYVSEIVGFLQGSKTSIEIDECKTSSEAHFLVAQLRQCIRAPITFEVAGHGQHAFVKLEKVGGEFDTRRKEVPKYMAEIARLGQLLLPNENLNSGNAASGATKSGTKRARVNEPEVVEID</sequence>
<accession>A0A8J5M9D3</accession>
<dbReference type="EMBL" id="JAENGY010000155">
    <property type="protein sequence ID" value="KAG6971570.1"/>
    <property type="molecule type" value="Genomic_DNA"/>
</dbReference>
<protein>
    <submittedName>
        <fullName evidence="2">Uncharacterized protein</fullName>
    </submittedName>
</protein>
<comment type="caution">
    <text evidence="2">The sequence shown here is derived from an EMBL/GenBank/DDBJ whole genome shotgun (WGS) entry which is preliminary data.</text>
</comment>
<name>A0A8J5M9D3_9STRA</name>
<organism evidence="2 3">
    <name type="scientific">Phytophthora aleatoria</name>
    <dbReference type="NCBI Taxonomy" id="2496075"/>
    <lineage>
        <taxon>Eukaryota</taxon>
        <taxon>Sar</taxon>
        <taxon>Stramenopiles</taxon>
        <taxon>Oomycota</taxon>
        <taxon>Peronosporomycetes</taxon>
        <taxon>Peronosporales</taxon>
        <taxon>Peronosporaceae</taxon>
        <taxon>Phytophthora</taxon>
    </lineage>
</organism>
<feature type="region of interest" description="Disordered" evidence="1">
    <location>
        <begin position="1152"/>
        <end position="1176"/>
    </location>
</feature>
<dbReference type="AlphaFoldDB" id="A0A8J5M9D3"/>
<evidence type="ECO:0000313" key="3">
    <source>
        <dbReference type="Proteomes" id="UP000709295"/>
    </source>
</evidence>
<dbReference type="Proteomes" id="UP000709295">
    <property type="component" value="Unassembled WGS sequence"/>
</dbReference>
<evidence type="ECO:0000313" key="2">
    <source>
        <dbReference type="EMBL" id="KAG6971570.1"/>
    </source>
</evidence>